<dbReference type="GO" id="GO:0005737">
    <property type="term" value="C:cytoplasm"/>
    <property type="evidence" value="ECO:0007669"/>
    <property type="project" value="TreeGrafter"/>
</dbReference>
<dbReference type="RefSeq" id="WP_153637458.1">
    <property type="nucleotide sequence ID" value="NZ_BGZI01000034.1"/>
</dbReference>
<dbReference type="InterPro" id="IPR051783">
    <property type="entry name" value="NAD(P)-dependent_oxidoreduct"/>
</dbReference>
<dbReference type="PANTHER" id="PTHR48079:SF6">
    <property type="entry name" value="NAD(P)-BINDING DOMAIN-CONTAINING PROTEIN-RELATED"/>
    <property type="match status" value="1"/>
</dbReference>
<evidence type="ECO:0000313" key="2">
    <source>
        <dbReference type="EMBL" id="GBO90166.1"/>
    </source>
</evidence>
<comment type="caution">
    <text evidence="2">The sequence shown here is derived from an EMBL/GenBank/DDBJ whole genome shotgun (WGS) entry which is preliminary data.</text>
</comment>
<proteinExistence type="predicted"/>
<accession>A0A5M3Q4Q8</accession>
<dbReference type="Gene3D" id="3.40.50.720">
    <property type="entry name" value="NAD(P)-binding Rossmann-like Domain"/>
    <property type="match status" value="1"/>
</dbReference>
<gene>
    <name evidence="2" type="ORF">MSSD14B_38340</name>
</gene>
<dbReference type="Pfam" id="PF01370">
    <property type="entry name" value="Epimerase"/>
    <property type="match status" value="1"/>
</dbReference>
<dbReference type="AlphaFoldDB" id="A0A5M3Q4Q8"/>
<organism evidence="2 3">
    <name type="scientific">Marinobacter salsuginis</name>
    <dbReference type="NCBI Taxonomy" id="418719"/>
    <lineage>
        <taxon>Bacteria</taxon>
        <taxon>Pseudomonadati</taxon>
        <taxon>Pseudomonadota</taxon>
        <taxon>Gammaproteobacteria</taxon>
        <taxon>Pseudomonadales</taxon>
        <taxon>Marinobacteraceae</taxon>
        <taxon>Marinobacter</taxon>
    </lineage>
</organism>
<dbReference type="PANTHER" id="PTHR48079">
    <property type="entry name" value="PROTEIN YEEZ"/>
    <property type="match status" value="1"/>
</dbReference>
<name>A0A5M3Q4Q8_9GAMM</name>
<dbReference type="InterPro" id="IPR036291">
    <property type="entry name" value="NAD(P)-bd_dom_sf"/>
</dbReference>
<feature type="domain" description="NAD-dependent epimerase/dehydratase" evidence="1">
    <location>
        <begin position="8"/>
        <end position="232"/>
    </location>
</feature>
<evidence type="ECO:0000313" key="3">
    <source>
        <dbReference type="Proteomes" id="UP000387223"/>
    </source>
</evidence>
<dbReference type="InterPro" id="IPR001509">
    <property type="entry name" value="Epimerase_deHydtase"/>
</dbReference>
<evidence type="ECO:0000259" key="1">
    <source>
        <dbReference type="Pfam" id="PF01370"/>
    </source>
</evidence>
<protein>
    <submittedName>
        <fullName evidence="2">Oxidoreductase</fullName>
    </submittedName>
</protein>
<dbReference type="SUPFAM" id="SSF51735">
    <property type="entry name" value="NAD(P)-binding Rossmann-fold domains"/>
    <property type="match status" value="1"/>
</dbReference>
<reference evidence="2 3" key="1">
    <citation type="journal article" date="2019" name="J. Gen. Appl. Microbiol.">
        <title>Aerobic degradation of cis-dichloroethene by the marine bacterium Marinobacter salsuginis strain 5N-3.</title>
        <authorList>
            <person name="Inoue Y."/>
            <person name="Fukunaga Y."/>
            <person name="Katsumata H."/>
            <person name="Ohji S."/>
            <person name="Hosoyama A."/>
            <person name="Mori K."/>
            <person name="Ando K."/>
        </authorList>
    </citation>
    <scope>NUCLEOTIDE SEQUENCE [LARGE SCALE GENOMIC DNA]</scope>
    <source>
        <strain evidence="2 3">NBRC 109114</strain>
    </source>
</reference>
<dbReference type="GO" id="GO:0004029">
    <property type="term" value="F:aldehyde dehydrogenase (NAD+) activity"/>
    <property type="evidence" value="ECO:0007669"/>
    <property type="project" value="TreeGrafter"/>
</dbReference>
<sequence length="331" mass="37500">MVGKDDVVLVTGATGFTGTYLLKLLSETGCVVRAIARPSSNRSEFSALKIDWFIGDVYSPEVVHDAMQGVNYVFHIAAAYREAKIEDQEYWKVHLESTKLLAEEAVNQKFFKRFVHVSTVGVLGHIDKPPADESSPYNPGDIYQETKAEAEKWIIQFAKETSLPITIIRPAAIYGPGDRRLLKLFKIAKLPIIPLIGFSKGFYHLIHVRDLVSFLLFVADNPLASGNIYICGSPRPNSIRGMIRVITTGMGRNPRFVRVPAWPVFLLGDICEAICRRLNVEPPIYRRRIAFFTKDRAFSTDRMQDLGYQTQVSDEEGLRQLGDWYREKGWL</sequence>
<dbReference type="EMBL" id="BGZI01000034">
    <property type="protein sequence ID" value="GBO90166.1"/>
    <property type="molecule type" value="Genomic_DNA"/>
</dbReference>
<dbReference type="Proteomes" id="UP000387223">
    <property type="component" value="Unassembled WGS sequence"/>
</dbReference>